<gene>
    <name evidence="1" type="ORF">VF04_35030</name>
</gene>
<name>A0ABX4KDE2_NOSLI</name>
<evidence type="ECO:0000313" key="2">
    <source>
        <dbReference type="Proteomes" id="UP000222523"/>
    </source>
</evidence>
<organism evidence="1 2">
    <name type="scientific">Nostoc linckia z7</name>
    <dbReference type="NCBI Taxonomy" id="1628745"/>
    <lineage>
        <taxon>Bacteria</taxon>
        <taxon>Bacillati</taxon>
        <taxon>Cyanobacteriota</taxon>
        <taxon>Cyanophyceae</taxon>
        <taxon>Nostocales</taxon>
        <taxon>Nostocaceae</taxon>
        <taxon>Nostoc</taxon>
    </lineage>
</organism>
<reference evidence="1 2" key="1">
    <citation type="submission" date="2015-02" db="EMBL/GenBank/DDBJ databases">
        <title>Nostoc linckia genome annotation.</title>
        <authorList>
            <person name="Zhou Z."/>
        </authorList>
    </citation>
    <scope>NUCLEOTIDE SEQUENCE [LARGE SCALE GENOMIC DNA]</scope>
    <source>
        <strain evidence="2">z7</strain>
    </source>
</reference>
<evidence type="ECO:0000313" key="1">
    <source>
        <dbReference type="EMBL" id="PHJ87193.1"/>
    </source>
</evidence>
<dbReference type="Proteomes" id="UP000222523">
    <property type="component" value="Unassembled WGS sequence"/>
</dbReference>
<keyword evidence="2" id="KW-1185">Reference proteome</keyword>
<sequence>MIVKYPVTQSMRQVVDKISSDDFIAYLQERETAATGYTSQIQAVNYYHGHIWELIQHLKEMAQEPASKKLRFPLVWLPEDITYNINPRGYSTATVRLIVCHHTEKPYSSEQREDIVFEPVLRPIADKLIQGIANNRQFFVISDRANMTFDYTERKYWGREDFGDGTTNTANKLNDQVDAIDIQGLEIPLSEACYYPQNIN</sequence>
<protein>
    <submittedName>
        <fullName evidence="1">Uncharacterized protein</fullName>
    </submittedName>
</protein>
<dbReference type="EMBL" id="LAHC01000163">
    <property type="protein sequence ID" value="PHJ87193.1"/>
    <property type="molecule type" value="Genomic_DNA"/>
</dbReference>
<dbReference type="RefSeq" id="WP_099072419.1">
    <property type="nucleotide sequence ID" value="NZ_LAHC01000163.1"/>
</dbReference>
<comment type="caution">
    <text evidence="1">The sequence shown here is derived from an EMBL/GenBank/DDBJ whole genome shotgun (WGS) entry which is preliminary data.</text>
</comment>
<proteinExistence type="predicted"/>
<accession>A0ABX4KDE2</accession>